<feature type="region of interest" description="Disordered" evidence="1">
    <location>
        <begin position="129"/>
        <end position="152"/>
    </location>
</feature>
<proteinExistence type="predicted"/>
<evidence type="ECO:0000313" key="4">
    <source>
        <dbReference type="Proteomes" id="UP001525890"/>
    </source>
</evidence>
<dbReference type="RefSeq" id="WP_368007906.1">
    <property type="nucleotide sequence ID" value="NZ_JAMXFF010000031.1"/>
</dbReference>
<keyword evidence="2" id="KW-0812">Transmembrane</keyword>
<name>A0ABT2MV52_9CYAN</name>
<gene>
    <name evidence="3" type="ORF">NG799_18935</name>
</gene>
<dbReference type="EMBL" id="JAMXFF010000031">
    <property type="protein sequence ID" value="MCT7968387.1"/>
    <property type="molecule type" value="Genomic_DNA"/>
</dbReference>
<feature type="compositionally biased region" description="Basic and acidic residues" evidence="1">
    <location>
        <begin position="243"/>
        <end position="288"/>
    </location>
</feature>
<reference evidence="3 4" key="1">
    <citation type="journal article" date="2022" name="Front. Microbiol.">
        <title>High genomic differentiation and limited gene flow indicate recent cryptic speciation within the genus Laspinema (cyanobacteria).</title>
        <authorList>
            <person name="Stanojkovic A."/>
            <person name="Skoupy S."/>
            <person name="Skaloud P."/>
            <person name="Dvorak P."/>
        </authorList>
    </citation>
    <scope>NUCLEOTIDE SEQUENCE [LARGE SCALE GENOMIC DNA]</scope>
    <source>
        <strain evidence="3 4">D2a</strain>
    </source>
</reference>
<keyword evidence="2" id="KW-0472">Membrane</keyword>
<evidence type="ECO:0000256" key="2">
    <source>
        <dbReference type="SAM" id="Phobius"/>
    </source>
</evidence>
<evidence type="ECO:0000313" key="3">
    <source>
        <dbReference type="EMBL" id="MCT7968387.1"/>
    </source>
</evidence>
<organism evidence="3 4">
    <name type="scientific">Laspinema palackyanum D2a</name>
    <dbReference type="NCBI Taxonomy" id="2953684"/>
    <lineage>
        <taxon>Bacteria</taxon>
        <taxon>Bacillati</taxon>
        <taxon>Cyanobacteriota</taxon>
        <taxon>Cyanophyceae</taxon>
        <taxon>Oscillatoriophycideae</taxon>
        <taxon>Oscillatoriales</taxon>
        <taxon>Laspinemataceae</taxon>
        <taxon>Laspinema</taxon>
        <taxon>Laspinema palackyanum</taxon>
    </lineage>
</organism>
<keyword evidence="4" id="KW-1185">Reference proteome</keyword>
<dbReference type="Proteomes" id="UP001525890">
    <property type="component" value="Unassembled WGS sequence"/>
</dbReference>
<feature type="transmembrane region" description="Helical" evidence="2">
    <location>
        <begin position="97"/>
        <end position="118"/>
    </location>
</feature>
<comment type="caution">
    <text evidence="3">The sequence shown here is derived from an EMBL/GenBank/DDBJ whole genome shotgun (WGS) entry which is preliminary data.</text>
</comment>
<evidence type="ECO:0000256" key="1">
    <source>
        <dbReference type="SAM" id="MobiDB-lite"/>
    </source>
</evidence>
<keyword evidence="2" id="KW-1133">Transmembrane helix</keyword>
<protein>
    <submittedName>
        <fullName evidence="3">TrbI/VirB10 family protein</fullName>
    </submittedName>
</protein>
<feature type="compositionally biased region" description="Pro residues" evidence="1">
    <location>
        <begin position="216"/>
        <end position="229"/>
    </location>
</feature>
<accession>A0ABT2MV52</accession>
<sequence length="648" mass="69750">MKSNNPSNSIDEMFDRAVPLWSEEEIAKLFELNPEVDTSVTGPKIQDEVIMETFPPSVNLRDDEESGELGITAQDLIESDDNPHNNSTKPTFSGNPFAKFGAVGLMMAVLFAMGAIFLNGVMNTPIGRAPSSTKESAKESVATPSNSDGSENEIGELKTQLALGRQSEQLEDWSQRRREAVPTAVESPETLPGGEQDAEERSDLPEPEVTSISPRPSSPPAPSPPPPAVRPVQSVRPATPRTEPIREPEPIPEPEPIRKPEPIREPEPIPEPEPIREPEPIQKPEPIREPEPILESQRGPVPEAIDPMQQYALLGALGSYGQISVPEMSHLEDPSEVASVDDIPIAELVQPSSEGSQLLPEEQNILAAAPRVQPLPEEQNILTAKPVIQDTFQLANAPDEMGITFQANQLQTEAGVKSSSAGRVAPALLNGTLAQNQLQIGRSLSGELLTSVWVNPSEGSSNLFVVKLTAPLSSTDGTVLFPVGTRVIFEAKAIASNGVVEATAIALVDGHQEYRLPPSVLSIQGEDGQPLIARQRSASSQGIANRDARAFAVGALAQVGDVLSQPDVMEQFSSSGSFSSTQYSRSQRRGGWQSITGATLSGGLGALSQRLEERERLALEQLEQQSPLWMVEAGTPVTLFVHGTFQFR</sequence>
<feature type="region of interest" description="Disordered" evidence="1">
    <location>
        <begin position="165"/>
        <end position="288"/>
    </location>
</feature>